<evidence type="ECO:0000256" key="3">
    <source>
        <dbReference type="ARBA" id="ARBA00022729"/>
    </source>
</evidence>
<name>A0A4R6X158_9GAMM</name>
<dbReference type="PANTHER" id="PTHR46847:SF2">
    <property type="entry name" value="ABC TRANSPORTER SUGAR-BINDING PROTEIN"/>
    <property type="match status" value="1"/>
</dbReference>
<sequence length="334" mass="36204">MACLSNARNEAKVAAPRSAYAWMASCLRRSLITAACICSSWGVFAQPVVDQPLRSIGMSVADLGNPFFVELVDSATRKANELNEGVPVEVIVRSDAYDLNRQMRQLNDFIERKVDLIILTAADEYKIAPVVAKAQRAGIKVIAVDVNAHGADATITTDNVQAGMVACERLAKEIGYQGQFVIINGVSVSSVLERVAGCKSAINRYPNITLLSDRLNGTGSREGGMEAMTYLMEEYDHLDAVFAINDPTAYGAMMAAQQAGRNEFVLASVDGSNFAIKTIQYPNIWLATAIQRPQLMAEKAVEIGMALLKGEDVRQRFILIPAKLAQKDAQPASN</sequence>
<evidence type="ECO:0000256" key="1">
    <source>
        <dbReference type="ARBA" id="ARBA00004196"/>
    </source>
</evidence>
<feature type="domain" description="Periplasmic binding protein" evidence="4">
    <location>
        <begin position="56"/>
        <end position="311"/>
    </location>
</feature>
<dbReference type="GO" id="GO:0030313">
    <property type="term" value="C:cell envelope"/>
    <property type="evidence" value="ECO:0007669"/>
    <property type="project" value="UniProtKB-SubCell"/>
</dbReference>
<protein>
    <submittedName>
        <fullName evidence="5">Monosaccharide ABC transporter substrate-binding protein (CUT2 family)</fullName>
    </submittedName>
</protein>
<dbReference type="Gene3D" id="3.40.50.2300">
    <property type="match status" value="2"/>
</dbReference>
<evidence type="ECO:0000259" key="4">
    <source>
        <dbReference type="Pfam" id="PF13407"/>
    </source>
</evidence>
<evidence type="ECO:0000313" key="6">
    <source>
        <dbReference type="Proteomes" id="UP000295729"/>
    </source>
</evidence>
<comment type="subcellular location">
    <subcellularLocation>
        <location evidence="1">Cell envelope</location>
    </subcellularLocation>
</comment>
<reference evidence="5 6" key="1">
    <citation type="submission" date="2019-03" db="EMBL/GenBank/DDBJ databases">
        <title>Genomic Encyclopedia of Type Strains, Phase IV (KMG-IV): sequencing the most valuable type-strain genomes for metagenomic binning, comparative biology and taxonomic classification.</title>
        <authorList>
            <person name="Goeker M."/>
        </authorList>
    </citation>
    <scope>NUCLEOTIDE SEQUENCE [LARGE SCALE GENOMIC DNA]</scope>
    <source>
        <strain evidence="5 6">DSM 5604</strain>
    </source>
</reference>
<organism evidence="5 6">
    <name type="scientific">Marinomonas communis</name>
    <dbReference type="NCBI Taxonomy" id="28254"/>
    <lineage>
        <taxon>Bacteria</taxon>
        <taxon>Pseudomonadati</taxon>
        <taxon>Pseudomonadota</taxon>
        <taxon>Gammaproteobacteria</taxon>
        <taxon>Oceanospirillales</taxon>
        <taxon>Oceanospirillaceae</taxon>
        <taxon>Marinomonas</taxon>
    </lineage>
</organism>
<dbReference type="PANTHER" id="PTHR46847">
    <property type="entry name" value="D-ALLOSE-BINDING PERIPLASMIC PROTEIN-RELATED"/>
    <property type="match status" value="1"/>
</dbReference>
<keyword evidence="3" id="KW-0732">Signal</keyword>
<dbReference type="Pfam" id="PF13407">
    <property type="entry name" value="Peripla_BP_4"/>
    <property type="match status" value="1"/>
</dbReference>
<comment type="caution">
    <text evidence="5">The sequence shown here is derived from an EMBL/GenBank/DDBJ whole genome shotgun (WGS) entry which is preliminary data.</text>
</comment>
<dbReference type="AlphaFoldDB" id="A0A4R6X158"/>
<accession>A0A4R6X158</accession>
<comment type="similarity">
    <text evidence="2">Belongs to the bacterial solute-binding protein 2 family.</text>
</comment>
<gene>
    <name evidence="5" type="ORF">C8D85_3598</name>
</gene>
<dbReference type="SUPFAM" id="SSF53822">
    <property type="entry name" value="Periplasmic binding protein-like I"/>
    <property type="match status" value="1"/>
</dbReference>
<dbReference type="GO" id="GO:0030246">
    <property type="term" value="F:carbohydrate binding"/>
    <property type="evidence" value="ECO:0007669"/>
    <property type="project" value="UniProtKB-ARBA"/>
</dbReference>
<dbReference type="EMBL" id="SNZA01000009">
    <property type="protein sequence ID" value="TDR05573.1"/>
    <property type="molecule type" value="Genomic_DNA"/>
</dbReference>
<evidence type="ECO:0000313" key="5">
    <source>
        <dbReference type="EMBL" id="TDR05573.1"/>
    </source>
</evidence>
<dbReference type="RefSeq" id="WP_244937051.1">
    <property type="nucleotide sequence ID" value="NZ_SNZA01000009.1"/>
</dbReference>
<proteinExistence type="inferred from homology"/>
<evidence type="ECO:0000256" key="2">
    <source>
        <dbReference type="ARBA" id="ARBA00007639"/>
    </source>
</evidence>
<dbReference type="GO" id="GO:0055085">
    <property type="term" value="P:transmembrane transport"/>
    <property type="evidence" value="ECO:0007669"/>
    <property type="project" value="UniProtKB-ARBA"/>
</dbReference>
<dbReference type="InterPro" id="IPR028082">
    <property type="entry name" value="Peripla_BP_I"/>
</dbReference>
<dbReference type="InterPro" id="IPR025997">
    <property type="entry name" value="SBP_2_dom"/>
</dbReference>
<dbReference type="Proteomes" id="UP000295729">
    <property type="component" value="Unassembled WGS sequence"/>
</dbReference>
<keyword evidence="6" id="KW-1185">Reference proteome</keyword>